<organism evidence="8 9">
    <name type="scientific">Paenibacillus dendrobii</name>
    <dbReference type="NCBI Taxonomy" id="2691084"/>
    <lineage>
        <taxon>Bacteria</taxon>
        <taxon>Bacillati</taxon>
        <taxon>Bacillota</taxon>
        <taxon>Bacilli</taxon>
        <taxon>Bacillales</taxon>
        <taxon>Paenibacillaceae</taxon>
        <taxon>Paenibacillus</taxon>
    </lineage>
</organism>
<keyword evidence="3 5" id="KW-0175">Coiled coil</keyword>
<comment type="subcellular location">
    <subcellularLocation>
        <location evidence="5">Secreted</location>
    </subcellularLocation>
    <subcellularLocation>
        <location evidence="5">Bacterial flagellum</location>
    </subcellularLocation>
</comment>
<name>A0A7X3LIX5_9BACL</name>
<feature type="coiled-coil region" evidence="5">
    <location>
        <begin position="435"/>
        <end position="462"/>
    </location>
</feature>
<comment type="caution">
    <text evidence="8">The sequence shown here is derived from an EMBL/GenBank/DDBJ whole genome shotgun (WGS) entry which is preliminary data.</text>
</comment>
<comment type="subunit">
    <text evidence="2 5">Homopentamer.</text>
</comment>
<protein>
    <recommendedName>
        <fullName evidence="5">Flagellar hook-associated protein 2</fullName>
        <shortName evidence="5">HAP2</shortName>
    </recommendedName>
    <alternativeName>
        <fullName evidence="5">Flagellar cap protein</fullName>
    </alternativeName>
</protein>
<sequence length="489" mass="52768">MRITGLASGLDIDSMVKQLMKAERVPLDKLNQQKQQTEWKRDGYRQVSTKLVSLNDKLTNLNYSSSVNAKKATVTGASNVITANATGAASDSVLNITVNNLATASNVVSSGVTVPNPSTTKISSIYGGTDTSITIGSSTISFSPDDTIDSLINKINSDRTAGVTAVYDASSGKISLTSKETGKKDITFSGDLLTNVFGLKQADVKQGVDASVTINGITTTQSSNSFTINGVEITLNGVTPSGQSSQVEVTQDIDKMVDTIKAFIDSYNETLALMNQKTGEERYRKFAPLTTEQKADMKDDEIKLWQEKAQSGMLKDDSILNKTISDMRSALISDVVLPNGQKINITEFGITTGTYSEKGKLVLDEKKLRAALEKNPEGASALFGQTDATATVSSNSKDGIFNRVKKITSVSLQSISDRAGTSRYSSDLTTAFLPKSEMGDQLKNLDDRIDAMNDRLTLIENRYYKQFTAMETAMNKYNSVSSSLTSMLS</sequence>
<evidence type="ECO:0000313" key="9">
    <source>
        <dbReference type="Proteomes" id="UP000460318"/>
    </source>
</evidence>
<evidence type="ECO:0000256" key="1">
    <source>
        <dbReference type="ARBA" id="ARBA00009764"/>
    </source>
</evidence>
<dbReference type="PANTHER" id="PTHR30288">
    <property type="entry name" value="FLAGELLAR CAP/ASSEMBLY PROTEIN FLID"/>
    <property type="match status" value="1"/>
</dbReference>
<proteinExistence type="inferred from homology"/>
<dbReference type="InterPro" id="IPR003481">
    <property type="entry name" value="FliD_N"/>
</dbReference>
<comment type="function">
    <text evidence="5">Required for morphogenesis and for the elongation of the flagellar filament by facilitating polymerization of the flagellin monomers at the tip of growing filament. Forms a capping structure, which prevents flagellin subunits (transported through the central channel of the flagellum) from leaking out without polymerization at the distal end.</text>
</comment>
<evidence type="ECO:0000256" key="4">
    <source>
        <dbReference type="ARBA" id="ARBA00023143"/>
    </source>
</evidence>
<keyword evidence="4 5" id="KW-0975">Bacterial flagellum</keyword>
<dbReference type="EMBL" id="WUBI01000004">
    <property type="protein sequence ID" value="MWV46612.1"/>
    <property type="molecule type" value="Genomic_DNA"/>
</dbReference>
<dbReference type="GO" id="GO:0005576">
    <property type="term" value="C:extracellular region"/>
    <property type="evidence" value="ECO:0007669"/>
    <property type="project" value="UniProtKB-SubCell"/>
</dbReference>
<dbReference type="GO" id="GO:0007155">
    <property type="term" value="P:cell adhesion"/>
    <property type="evidence" value="ECO:0007669"/>
    <property type="project" value="InterPro"/>
</dbReference>
<dbReference type="GO" id="GO:0009424">
    <property type="term" value="C:bacterial-type flagellum hook"/>
    <property type="evidence" value="ECO:0007669"/>
    <property type="project" value="UniProtKB-UniRule"/>
</dbReference>
<evidence type="ECO:0000313" key="8">
    <source>
        <dbReference type="EMBL" id="MWV46612.1"/>
    </source>
</evidence>
<gene>
    <name evidence="8" type="primary">fliD</name>
    <name evidence="8" type="ORF">GRF59_23675</name>
</gene>
<dbReference type="GO" id="GO:0071973">
    <property type="term" value="P:bacterial-type flagellum-dependent cell motility"/>
    <property type="evidence" value="ECO:0007669"/>
    <property type="project" value="TreeGrafter"/>
</dbReference>
<dbReference type="Proteomes" id="UP000460318">
    <property type="component" value="Unassembled WGS sequence"/>
</dbReference>
<evidence type="ECO:0000256" key="5">
    <source>
        <dbReference type="RuleBase" id="RU362066"/>
    </source>
</evidence>
<dbReference type="GO" id="GO:0009421">
    <property type="term" value="C:bacterial-type flagellum filament cap"/>
    <property type="evidence" value="ECO:0007669"/>
    <property type="project" value="InterPro"/>
</dbReference>
<feature type="domain" description="Flagellar hook-associated protein 2 C-terminal" evidence="7">
    <location>
        <begin position="208"/>
        <end position="479"/>
    </location>
</feature>
<accession>A0A7X3LIX5</accession>
<dbReference type="Pfam" id="PF07195">
    <property type="entry name" value="FliD_C"/>
    <property type="match status" value="1"/>
</dbReference>
<evidence type="ECO:0000256" key="3">
    <source>
        <dbReference type="ARBA" id="ARBA00023054"/>
    </source>
</evidence>
<dbReference type="InterPro" id="IPR040026">
    <property type="entry name" value="FliD"/>
</dbReference>
<keyword evidence="8" id="KW-0966">Cell projection</keyword>
<feature type="domain" description="Flagellar hook-associated protein 2 N-terminal" evidence="6">
    <location>
        <begin position="8"/>
        <end position="104"/>
    </location>
</feature>
<evidence type="ECO:0000259" key="6">
    <source>
        <dbReference type="Pfam" id="PF02465"/>
    </source>
</evidence>
<keyword evidence="8" id="KW-0969">Cilium</keyword>
<reference evidence="8 9" key="1">
    <citation type="submission" date="2019-12" db="EMBL/GenBank/DDBJ databases">
        <title>Paenibacillus sp. nov., an endophytic bacterium isolated from the stem of Dendrobium.</title>
        <authorList>
            <person name="Zhao R."/>
        </authorList>
    </citation>
    <scope>NUCLEOTIDE SEQUENCE [LARGE SCALE GENOMIC DNA]</scope>
    <source>
        <strain evidence="8 9">HJL G12</strain>
    </source>
</reference>
<keyword evidence="9" id="KW-1185">Reference proteome</keyword>
<keyword evidence="5" id="KW-0964">Secreted</keyword>
<evidence type="ECO:0000259" key="7">
    <source>
        <dbReference type="Pfam" id="PF07195"/>
    </source>
</evidence>
<dbReference type="AlphaFoldDB" id="A0A7X3LIX5"/>
<dbReference type="Pfam" id="PF02465">
    <property type="entry name" value="FliD_N"/>
    <property type="match status" value="1"/>
</dbReference>
<evidence type="ECO:0000256" key="2">
    <source>
        <dbReference type="ARBA" id="ARBA00011255"/>
    </source>
</evidence>
<dbReference type="PANTHER" id="PTHR30288:SF0">
    <property type="entry name" value="FLAGELLAR HOOK-ASSOCIATED PROTEIN 2"/>
    <property type="match status" value="1"/>
</dbReference>
<keyword evidence="8" id="KW-0282">Flagellum</keyword>
<dbReference type="InterPro" id="IPR010809">
    <property type="entry name" value="FliD_C"/>
</dbReference>
<comment type="similarity">
    <text evidence="1 5">Belongs to the FliD family.</text>
</comment>
<dbReference type="RefSeq" id="WP_160500179.1">
    <property type="nucleotide sequence ID" value="NZ_WUBI01000004.1"/>
</dbReference>